<feature type="coiled-coil region" evidence="1">
    <location>
        <begin position="1"/>
        <end position="87"/>
    </location>
</feature>
<keyword evidence="3" id="KW-1185">Reference proteome</keyword>
<dbReference type="Proteomes" id="UP000633365">
    <property type="component" value="Unassembled WGS sequence"/>
</dbReference>
<evidence type="ECO:0000256" key="1">
    <source>
        <dbReference type="SAM" id="Coils"/>
    </source>
</evidence>
<dbReference type="AlphaFoldDB" id="A0A934WRC7"/>
<proteinExistence type="predicted"/>
<gene>
    <name evidence="2" type="ORF">JKK62_04195</name>
</gene>
<accession>A0A934WRC7</accession>
<comment type="caution">
    <text evidence="2">The sequence shown here is derived from an EMBL/GenBank/DDBJ whole genome shotgun (WGS) entry which is preliminary data.</text>
</comment>
<reference evidence="2" key="1">
    <citation type="submission" date="2021-01" db="EMBL/GenBank/DDBJ databases">
        <title>Genome public.</title>
        <authorList>
            <person name="Liu C."/>
            <person name="Sun Q."/>
        </authorList>
    </citation>
    <scope>NUCLEOTIDE SEQUENCE</scope>
    <source>
        <strain evidence="2">M6</strain>
    </source>
</reference>
<evidence type="ECO:0000313" key="2">
    <source>
        <dbReference type="EMBL" id="MBK6087860.1"/>
    </source>
</evidence>
<evidence type="ECO:0000313" key="3">
    <source>
        <dbReference type="Proteomes" id="UP000633365"/>
    </source>
</evidence>
<name>A0A934WRC7_9FIRM</name>
<protein>
    <submittedName>
        <fullName evidence="2">Uncharacterized protein</fullName>
    </submittedName>
</protein>
<dbReference type="EMBL" id="JAEQMG010000041">
    <property type="protein sequence ID" value="MBK6087860.1"/>
    <property type="molecule type" value="Genomic_DNA"/>
</dbReference>
<dbReference type="RefSeq" id="WP_186833368.1">
    <property type="nucleotide sequence ID" value="NZ_JAEQMG010000041.1"/>
</dbReference>
<organism evidence="2 3">
    <name type="scientific">Ruminococcus difficilis</name>
    <dbReference type="NCBI Taxonomy" id="2763069"/>
    <lineage>
        <taxon>Bacteria</taxon>
        <taxon>Bacillati</taxon>
        <taxon>Bacillota</taxon>
        <taxon>Clostridia</taxon>
        <taxon>Eubacteriales</taxon>
        <taxon>Oscillospiraceae</taxon>
        <taxon>Ruminococcus</taxon>
    </lineage>
</organism>
<keyword evidence="1" id="KW-0175">Coiled coil</keyword>
<sequence length="102" mass="12336">MQDLLKRIIKMDEQARKIEQQAKDEKIKSEAEVEQLKEQIYNDYIVRAKDRVEKNIAVDRENAEKRYAQAKQHQQDMKQEMNRLYEQNKDSWVDEIVKRALA</sequence>